<evidence type="ECO:0000313" key="3">
    <source>
        <dbReference type="Proteomes" id="UP000295621"/>
    </source>
</evidence>
<gene>
    <name evidence="2" type="ORF">E1212_20565</name>
</gene>
<proteinExistence type="predicted"/>
<dbReference type="OrthoDB" id="4869119at2"/>
<protein>
    <submittedName>
        <fullName evidence="2">Pilus assembly protein TadE</fullName>
    </submittedName>
</protein>
<evidence type="ECO:0000313" key="2">
    <source>
        <dbReference type="EMBL" id="TDC48677.1"/>
    </source>
</evidence>
<sequence>MRRLDQQRSHRGSATLELAVLVPGLLLLIALVALAGRFAVADGAVDQAAAEAARAASLQRTPSAGLDAASQVAHASLTGQGLSCLRTEIDADVSGLRAPPGRRGQITVTVRCPLRVADLPMSVPAITLTATAVSPVDTYRER</sequence>
<accession>A0A4R4RH19</accession>
<dbReference type="AlphaFoldDB" id="A0A4R4RH19"/>
<dbReference type="RefSeq" id="WP_131985894.1">
    <property type="nucleotide sequence ID" value="NZ_SMKL01000052.1"/>
</dbReference>
<dbReference type="Pfam" id="PF07811">
    <property type="entry name" value="TadE"/>
    <property type="match status" value="1"/>
</dbReference>
<dbReference type="EMBL" id="SMKL01000052">
    <property type="protein sequence ID" value="TDC48677.1"/>
    <property type="molecule type" value="Genomic_DNA"/>
</dbReference>
<evidence type="ECO:0000259" key="1">
    <source>
        <dbReference type="Pfam" id="PF07811"/>
    </source>
</evidence>
<organism evidence="2 3">
    <name type="scientific">Jiangella ureilytica</name>
    <dbReference type="NCBI Taxonomy" id="2530374"/>
    <lineage>
        <taxon>Bacteria</taxon>
        <taxon>Bacillati</taxon>
        <taxon>Actinomycetota</taxon>
        <taxon>Actinomycetes</taxon>
        <taxon>Jiangellales</taxon>
        <taxon>Jiangellaceae</taxon>
        <taxon>Jiangella</taxon>
    </lineage>
</organism>
<name>A0A4R4RH19_9ACTN</name>
<dbReference type="InterPro" id="IPR012495">
    <property type="entry name" value="TadE-like_dom"/>
</dbReference>
<dbReference type="Proteomes" id="UP000295621">
    <property type="component" value="Unassembled WGS sequence"/>
</dbReference>
<feature type="domain" description="TadE-like" evidence="1">
    <location>
        <begin position="12"/>
        <end position="54"/>
    </location>
</feature>
<reference evidence="2 3" key="1">
    <citation type="submission" date="2019-02" db="EMBL/GenBank/DDBJ databases">
        <title>Draft genome sequences of novel Actinobacteria.</title>
        <authorList>
            <person name="Sahin N."/>
            <person name="Ay H."/>
            <person name="Saygin H."/>
        </authorList>
    </citation>
    <scope>NUCLEOTIDE SEQUENCE [LARGE SCALE GENOMIC DNA]</scope>
    <source>
        <strain evidence="2 3">KC603</strain>
    </source>
</reference>
<comment type="caution">
    <text evidence="2">The sequence shown here is derived from an EMBL/GenBank/DDBJ whole genome shotgun (WGS) entry which is preliminary data.</text>
</comment>
<keyword evidence="3" id="KW-1185">Reference proteome</keyword>